<evidence type="ECO:0000313" key="1">
    <source>
        <dbReference type="EMBL" id="GAG12646.1"/>
    </source>
</evidence>
<dbReference type="EMBL" id="BARS01020922">
    <property type="protein sequence ID" value="GAG12646.1"/>
    <property type="molecule type" value="Genomic_DNA"/>
</dbReference>
<proteinExistence type="predicted"/>
<comment type="caution">
    <text evidence="1">The sequence shown here is derived from an EMBL/GenBank/DDBJ whole genome shotgun (WGS) entry which is preliminary data.</text>
</comment>
<name>X0WIX2_9ZZZZ</name>
<sequence>DINNLKVIPDKKSLEANIFVGKKGLRMLYEEILETQKSISLIAAELQFKKLFGPYFELWHKKRIERKIKQRTIIPQSFKTKLKKRNLLKYKFVDNKFTNPTTTIIYGDNCLFIQWSKEPIAIKIQNKEIVKSHLNYFNMLWGS</sequence>
<gene>
    <name evidence="1" type="ORF">S01H1_33684</name>
</gene>
<protein>
    <submittedName>
        <fullName evidence="1">Uncharacterized protein</fullName>
    </submittedName>
</protein>
<accession>X0WIX2</accession>
<organism evidence="1">
    <name type="scientific">marine sediment metagenome</name>
    <dbReference type="NCBI Taxonomy" id="412755"/>
    <lineage>
        <taxon>unclassified sequences</taxon>
        <taxon>metagenomes</taxon>
        <taxon>ecological metagenomes</taxon>
    </lineage>
</organism>
<feature type="non-terminal residue" evidence="1">
    <location>
        <position position="1"/>
    </location>
</feature>
<dbReference type="AlphaFoldDB" id="X0WIX2"/>
<reference evidence="1" key="1">
    <citation type="journal article" date="2014" name="Front. Microbiol.">
        <title>High frequency of phylogenetically diverse reductive dehalogenase-homologous genes in deep subseafloor sedimentary metagenomes.</title>
        <authorList>
            <person name="Kawai M."/>
            <person name="Futagami T."/>
            <person name="Toyoda A."/>
            <person name="Takaki Y."/>
            <person name="Nishi S."/>
            <person name="Hori S."/>
            <person name="Arai W."/>
            <person name="Tsubouchi T."/>
            <person name="Morono Y."/>
            <person name="Uchiyama I."/>
            <person name="Ito T."/>
            <person name="Fujiyama A."/>
            <person name="Inagaki F."/>
            <person name="Takami H."/>
        </authorList>
    </citation>
    <scope>NUCLEOTIDE SEQUENCE</scope>
    <source>
        <strain evidence="1">Expedition CK06-06</strain>
    </source>
</reference>